<sequence length="70" mass="7695">MAIATRIVRILEEKGLKQKDLAQMLGKTEPEISKWLSGTHNFTLRSLAKIESVLGESLFVVETPQSALAA</sequence>
<organism evidence="2 3">
    <name type="scientific">Runella aurantiaca</name>
    <dbReference type="NCBI Taxonomy" id="2282308"/>
    <lineage>
        <taxon>Bacteria</taxon>
        <taxon>Pseudomonadati</taxon>
        <taxon>Bacteroidota</taxon>
        <taxon>Cytophagia</taxon>
        <taxon>Cytophagales</taxon>
        <taxon>Spirosomataceae</taxon>
        <taxon>Runella</taxon>
    </lineage>
</organism>
<protein>
    <submittedName>
        <fullName evidence="2">XRE family transcriptional regulator</fullName>
    </submittedName>
</protein>
<feature type="domain" description="HTH cro/C1-type" evidence="1">
    <location>
        <begin position="7"/>
        <end position="68"/>
    </location>
</feature>
<dbReference type="AlphaFoldDB" id="A0A369IGZ3"/>
<evidence type="ECO:0000313" key="2">
    <source>
        <dbReference type="EMBL" id="RDB07465.1"/>
    </source>
</evidence>
<dbReference type="Pfam" id="PF01381">
    <property type="entry name" value="HTH_3"/>
    <property type="match status" value="1"/>
</dbReference>
<comment type="caution">
    <text evidence="2">The sequence shown here is derived from an EMBL/GenBank/DDBJ whole genome shotgun (WGS) entry which is preliminary data.</text>
</comment>
<reference evidence="2 3" key="1">
    <citation type="submission" date="2018-07" db="EMBL/GenBank/DDBJ databases">
        <title>Genome analysis of Runella aurantiaca.</title>
        <authorList>
            <person name="Yang X."/>
        </authorList>
    </citation>
    <scope>NUCLEOTIDE SEQUENCE [LARGE SCALE GENOMIC DNA]</scope>
    <source>
        <strain evidence="2 3">YX9</strain>
    </source>
</reference>
<dbReference type="EMBL" id="QPIW01000002">
    <property type="protein sequence ID" value="RDB07465.1"/>
    <property type="molecule type" value="Genomic_DNA"/>
</dbReference>
<dbReference type="InterPro" id="IPR001387">
    <property type="entry name" value="Cro/C1-type_HTH"/>
</dbReference>
<dbReference type="InterPro" id="IPR010982">
    <property type="entry name" value="Lambda_DNA-bd_dom_sf"/>
</dbReference>
<dbReference type="OrthoDB" id="770730at2"/>
<gene>
    <name evidence="2" type="ORF">DVG78_04235</name>
</gene>
<dbReference type="Gene3D" id="1.10.260.40">
    <property type="entry name" value="lambda repressor-like DNA-binding domains"/>
    <property type="match status" value="1"/>
</dbReference>
<name>A0A369IGZ3_9BACT</name>
<proteinExistence type="predicted"/>
<dbReference type="SUPFAM" id="SSF47413">
    <property type="entry name" value="lambda repressor-like DNA-binding domains"/>
    <property type="match status" value="1"/>
</dbReference>
<dbReference type="Proteomes" id="UP000253141">
    <property type="component" value="Unassembled WGS sequence"/>
</dbReference>
<dbReference type="GO" id="GO:0003677">
    <property type="term" value="F:DNA binding"/>
    <property type="evidence" value="ECO:0007669"/>
    <property type="project" value="InterPro"/>
</dbReference>
<keyword evidence="3" id="KW-1185">Reference proteome</keyword>
<accession>A0A369IGZ3</accession>
<dbReference type="SMART" id="SM00530">
    <property type="entry name" value="HTH_XRE"/>
    <property type="match status" value="1"/>
</dbReference>
<evidence type="ECO:0000313" key="3">
    <source>
        <dbReference type="Proteomes" id="UP000253141"/>
    </source>
</evidence>
<dbReference type="PROSITE" id="PS50943">
    <property type="entry name" value="HTH_CROC1"/>
    <property type="match status" value="1"/>
</dbReference>
<dbReference type="CDD" id="cd00093">
    <property type="entry name" value="HTH_XRE"/>
    <property type="match status" value="1"/>
</dbReference>
<evidence type="ECO:0000259" key="1">
    <source>
        <dbReference type="PROSITE" id="PS50943"/>
    </source>
</evidence>